<feature type="region of interest" description="Disordered" evidence="3">
    <location>
        <begin position="54"/>
        <end position="85"/>
    </location>
</feature>
<dbReference type="AlphaFoldDB" id="A0A1E5PKY8"/>
<keyword evidence="2" id="KW-0347">Helicase</keyword>
<protein>
    <recommendedName>
        <fullName evidence="4">ATP-dependent RNA helicase HrpB C-terminal domain-containing protein</fullName>
    </recommendedName>
</protein>
<gene>
    <name evidence="5" type="ORF">BGK67_00850</name>
</gene>
<keyword evidence="6" id="KW-1185">Reference proteome</keyword>
<accession>A0A1E5PKY8</accession>
<dbReference type="GO" id="GO:0016787">
    <property type="term" value="F:hydrolase activity"/>
    <property type="evidence" value="ECO:0007669"/>
    <property type="project" value="UniProtKB-KW"/>
</dbReference>
<evidence type="ECO:0000256" key="1">
    <source>
        <dbReference type="ARBA" id="ARBA00022801"/>
    </source>
</evidence>
<dbReference type="InterPro" id="IPR013689">
    <property type="entry name" value="RNA_helicase_ATP-dep_HrpB_C"/>
</dbReference>
<evidence type="ECO:0000313" key="6">
    <source>
        <dbReference type="Proteomes" id="UP000095705"/>
    </source>
</evidence>
<dbReference type="EMBL" id="MEHK01000001">
    <property type="protein sequence ID" value="OEJ30113.1"/>
    <property type="molecule type" value="Genomic_DNA"/>
</dbReference>
<evidence type="ECO:0000256" key="2">
    <source>
        <dbReference type="ARBA" id="ARBA00022806"/>
    </source>
</evidence>
<dbReference type="PANTHER" id="PTHR43519:SF1">
    <property type="entry name" value="ATP-DEPENDENT RNA HELICASE HRPB"/>
    <property type="match status" value="1"/>
</dbReference>
<evidence type="ECO:0000313" key="5">
    <source>
        <dbReference type="EMBL" id="OEJ30113.1"/>
    </source>
</evidence>
<evidence type="ECO:0000259" key="4">
    <source>
        <dbReference type="Pfam" id="PF08482"/>
    </source>
</evidence>
<keyword evidence="1" id="KW-0378">Hydrolase</keyword>
<dbReference type="GO" id="GO:0004386">
    <property type="term" value="F:helicase activity"/>
    <property type="evidence" value="ECO:0007669"/>
    <property type="project" value="UniProtKB-KW"/>
</dbReference>
<comment type="caution">
    <text evidence="5">The sequence shown here is derived from an EMBL/GenBank/DDBJ whole genome shotgun (WGS) entry which is preliminary data.</text>
</comment>
<dbReference type="PANTHER" id="PTHR43519">
    <property type="entry name" value="ATP-DEPENDENT RNA HELICASE HRPB"/>
    <property type="match status" value="1"/>
</dbReference>
<dbReference type="Pfam" id="PF08482">
    <property type="entry name" value="HrpB_C"/>
    <property type="match status" value="1"/>
</dbReference>
<organism evidence="5 6">
    <name type="scientific">Streptomyces subrutilus</name>
    <dbReference type="NCBI Taxonomy" id="36818"/>
    <lineage>
        <taxon>Bacteria</taxon>
        <taxon>Bacillati</taxon>
        <taxon>Actinomycetota</taxon>
        <taxon>Actinomycetes</taxon>
        <taxon>Kitasatosporales</taxon>
        <taxon>Streptomycetaceae</taxon>
        <taxon>Streptomyces</taxon>
    </lineage>
</organism>
<reference evidence="5 6" key="1">
    <citation type="submission" date="2016-08" db="EMBL/GenBank/DDBJ databases">
        <title>The complete genome of Streptomyces subrutilus 10-1-1.</title>
        <authorList>
            <person name="Chen X."/>
        </authorList>
    </citation>
    <scope>NUCLEOTIDE SEQUENCE [LARGE SCALE GENOMIC DNA]</scope>
    <source>
        <strain evidence="5 6">10-1-1</strain>
    </source>
</reference>
<dbReference type="STRING" id="36818.BGK67_00850"/>
<evidence type="ECO:0000256" key="3">
    <source>
        <dbReference type="SAM" id="MobiDB-lite"/>
    </source>
</evidence>
<dbReference type="Proteomes" id="UP000095705">
    <property type="component" value="Unassembled WGS sequence"/>
</dbReference>
<sequence>MFGWSDAFALADGRAPLTVHLLSPAGHPAAVTGDLASFWRESYRAVRAELRGRYPRHPWPEDPAAAEPTRRLNTPNRGAPRAARG</sequence>
<name>A0A1E5PKY8_9ACTN</name>
<keyword evidence="2" id="KW-0067">ATP-binding</keyword>
<feature type="domain" description="ATP-dependent RNA helicase HrpB C-terminal" evidence="4">
    <location>
        <begin position="1"/>
        <end position="63"/>
    </location>
</feature>
<keyword evidence="2" id="KW-0547">Nucleotide-binding</keyword>
<proteinExistence type="predicted"/>